<dbReference type="InterPro" id="IPR036638">
    <property type="entry name" value="HLH_DNA-bd_sf"/>
</dbReference>
<sequence length="380" mass="42425">MALLNTLDLLRPLISTKSWDYCIVWKFTNDPLMCIEWVGSCCSGSQGVCGNVKCENEAYLCKDSCVKHLIRTDACVKLAMVPSSLPFYPGIHGEVAVSKQPFWQTTDLSGSQLVVPVDGGLIELYRSKHVPTDERTIEALIARLSNIVDPKLDEEDSKTRLNSYLFDHIGPNLQLLIPLPELISPLPELVSHPTTPGLTSGNDNEVMVAKQKKVKKQFKSKNLEAERNRRKRIKDNLLILRSLVPKVSKMDTVSIVGDAIKYIQELQENAKELEDELKALEEQDCMVNGHEVKDVEVEVHKIGARKYLLKVFCSHKPDGFSRLIEAVQSLGLQVINVSMTTCIGLVLNTLAVEAKEEIDAKSLKDSLLSSWTSSELDQKL</sequence>
<dbReference type="PANTHER" id="PTHR31945">
    <property type="entry name" value="TRANSCRIPTION FACTOR SCREAM2-RELATED"/>
    <property type="match status" value="1"/>
</dbReference>
<dbReference type="GO" id="GO:0005634">
    <property type="term" value="C:nucleus"/>
    <property type="evidence" value="ECO:0007669"/>
    <property type="project" value="UniProtKB-SubCell"/>
</dbReference>
<dbReference type="InterPro" id="IPR054502">
    <property type="entry name" value="bHLH-TF_ACT-like_plant"/>
</dbReference>
<evidence type="ECO:0000256" key="2">
    <source>
        <dbReference type="ARBA" id="ARBA00023015"/>
    </source>
</evidence>
<keyword evidence="4" id="KW-0539">Nucleus</keyword>
<gene>
    <name evidence="7" type="ORF">CTI12_AA615960</name>
</gene>
<proteinExistence type="predicted"/>
<keyword evidence="8" id="KW-1185">Reference proteome</keyword>
<name>A0A2U1KDC3_ARTAN</name>
<evidence type="ECO:0000259" key="6">
    <source>
        <dbReference type="PROSITE" id="PS50888"/>
    </source>
</evidence>
<dbReference type="GO" id="GO:0003700">
    <property type="term" value="F:DNA-binding transcription factor activity"/>
    <property type="evidence" value="ECO:0007669"/>
    <property type="project" value="TreeGrafter"/>
</dbReference>
<evidence type="ECO:0000256" key="5">
    <source>
        <dbReference type="SAM" id="Coils"/>
    </source>
</evidence>
<protein>
    <submittedName>
        <fullName evidence="7">Basic helix-loop-helix (BHLH) DNA-binding superfamily protein</fullName>
    </submittedName>
</protein>
<keyword evidence="3" id="KW-0804">Transcription</keyword>
<dbReference type="GO" id="GO:0043565">
    <property type="term" value="F:sequence-specific DNA binding"/>
    <property type="evidence" value="ECO:0007669"/>
    <property type="project" value="TreeGrafter"/>
</dbReference>
<dbReference type="Pfam" id="PF22754">
    <property type="entry name" value="bHLH-TF_ACT-like_plant"/>
    <property type="match status" value="1"/>
</dbReference>
<organism evidence="7 8">
    <name type="scientific">Artemisia annua</name>
    <name type="common">Sweet wormwood</name>
    <dbReference type="NCBI Taxonomy" id="35608"/>
    <lineage>
        <taxon>Eukaryota</taxon>
        <taxon>Viridiplantae</taxon>
        <taxon>Streptophyta</taxon>
        <taxon>Embryophyta</taxon>
        <taxon>Tracheophyta</taxon>
        <taxon>Spermatophyta</taxon>
        <taxon>Magnoliopsida</taxon>
        <taxon>eudicotyledons</taxon>
        <taxon>Gunneridae</taxon>
        <taxon>Pentapetalae</taxon>
        <taxon>asterids</taxon>
        <taxon>campanulids</taxon>
        <taxon>Asterales</taxon>
        <taxon>Asteraceae</taxon>
        <taxon>Asteroideae</taxon>
        <taxon>Anthemideae</taxon>
        <taxon>Artemisiinae</taxon>
        <taxon>Artemisia</taxon>
    </lineage>
</organism>
<feature type="domain" description="BHLH" evidence="6">
    <location>
        <begin position="217"/>
        <end position="266"/>
    </location>
</feature>
<dbReference type="Pfam" id="PF00010">
    <property type="entry name" value="HLH"/>
    <property type="match status" value="1"/>
</dbReference>
<dbReference type="GO" id="GO:0046983">
    <property type="term" value="F:protein dimerization activity"/>
    <property type="evidence" value="ECO:0007669"/>
    <property type="project" value="InterPro"/>
</dbReference>
<keyword evidence="5" id="KW-0175">Coiled coil</keyword>
<dbReference type="AlphaFoldDB" id="A0A2U1KDC3"/>
<dbReference type="Gene3D" id="4.10.280.10">
    <property type="entry name" value="Helix-loop-helix DNA-binding domain"/>
    <property type="match status" value="1"/>
</dbReference>
<dbReference type="Pfam" id="PF14215">
    <property type="entry name" value="bHLH-MYC_N"/>
    <property type="match status" value="1"/>
</dbReference>
<dbReference type="OrthoDB" id="1890947at2759"/>
<evidence type="ECO:0000256" key="3">
    <source>
        <dbReference type="ARBA" id="ARBA00023163"/>
    </source>
</evidence>
<dbReference type="SUPFAM" id="SSF47459">
    <property type="entry name" value="HLH, helix-loop-helix DNA-binding domain"/>
    <property type="match status" value="1"/>
</dbReference>
<keyword evidence="2" id="KW-0805">Transcription regulation</keyword>
<dbReference type="Proteomes" id="UP000245207">
    <property type="component" value="Unassembled WGS sequence"/>
</dbReference>
<dbReference type="InterPro" id="IPR051358">
    <property type="entry name" value="TF_AMS/ICE1/BHLH6-like"/>
</dbReference>
<accession>A0A2U1KDC3</accession>
<evidence type="ECO:0000313" key="7">
    <source>
        <dbReference type="EMBL" id="PWA34774.1"/>
    </source>
</evidence>
<evidence type="ECO:0000256" key="4">
    <source>
        <dbReference type="ARBA" id="ARBA00023242"/>
    </source>
</evidence>
<dbReference type="PANTHER" id="PTHR31945:SF149">
    <property type="entry name" value="MYC-TYPE, BASIC HELIX-LOOP-HELIX (BHLH) DOMAIN-CONTAINING PROTEIN-RELATED"/>
    <property type="match status" value="1"/>
</dbReference>
<reference evidence="7 8" key="1">
    <citation type="journal article" date="2018" name="Mol. Plant">
        <title>The genome of Artemisia annua provides insight into the evolution of Asteraceae family and artemisinin biosynthesis.</title>
        <authorList>
            <person name="Shen Q."/>
            <person name="Zhang L."/>
            <person name="Liao Z."/>
            <person name="Wang S."/>
            <person name="Yan T."/>
            <person name="Shi P."/>
            <person name="Liu M."/>
            <person name="Fu X."/>
            <person name="Pan Q."/>
            <person name="Wang Y."/>
            <person name="Lv Z."/>
            <person name="Lu X."/>
            <person name="Zhang F."/>
            <person name="Jiang W."/>
            <person name="Ma Y."/>
            <person name="Chen M."/>
            <person name="Hao X."/>
            <person name="Li L."/>
            <person name="Tang Y."/>
            <person name="Lv G."/>
            <person name="Zhou Y."/>
            <person name="Sun X."/>
            <person name="Brodelius P.E."/>
            <person name="Rose J.K.C."/>
            <person name="Tang K."/>
        </authorList>
    </citation>
    <scope>NUCLEOTIDE SEQUENCE [LARGE SCALE GENOMIC DNA]</scope>
    <source>
        <strain evidence="8">cv. Huhao1</strain>
        <tissue evidence="7">Leaf</tissue>
    </source>
</reference>
<keyword evidence="7" id="KW-0238">DNA-binding</keyword>
<dbReference type="PROSITE" id="PS50888">
    <property type="entry name" value="BHLH"/>
    <property type="match status" value="1"/>
</dbReference>
<dbReference type="SMART" id="SM00353">
    <property type="entry name" value="HLH"/>
    <property type="match status" value="1"/>
</dbReference>
<comment type="subcellular location">
    <subcellularLocation>
        <location evidence="1">Nucleus</location>
    </subcellularLocation>
</comment>
<dbReference type="InterPro" id="IPR011598">
    <property type="entry name" value="bHLH_dom"/>
</dbReference>
<comment type="caution">
    <text evidence="7">The sequence shown here is derived from an EMBL/GenBank/DDBJ whole genome shotgun (WGS) entry which is preliminary data.</text>
</comment>
<feature type="coiled-coil region" evidence="5">
    <location>
        <begin position="256"/>
        <end position="283"/>
    </location>
</feature>
<evidence type="ECO:0000313" key="8">
    <source>
        <dbReference type="Proteomes" id="UP000245207"/>
    </source>
</evidence>
<dbReference type="STRING" id="35608.A0A2U1KDC3"/>
<dbReference type="InterPro" id="IPR025610">
    <property type="entry name" value="MYC/MYB_N"/>
</dbReference>
<dbReference type="EMBL" id="PKPP01021592">
    <property type="protein sequence ID" value="PWA34774.1"/>
    <property type="molecule type" value="Genomic_DNA"/>
</dbReference>
<evidence type="ECO:0000256" key="1">
    <source>
        <dbReference type="ARBA" id="ARBA00004123"/>
    </source>
</evidence>